<reference evidence="7" key="1">
    <citation type="journal article" date="2011" name="Nature">
        <title>Genome sequence and analysis of the tuber crop potato.</title>
        <authorList>
            <consortium name="The Potato Genome Sequencing Consortium"/>
        </authorList>
    </citation>
    <scope>NUCLEOTIDE SEQUENCE [LARGE SCALE GENOMIC DNA]</scope>
    <source>
        <strain evidence="7">cv. DM1-3 516 R44</strain>
    </source>
</reference>
<protein>
    <submittedName>
        <fullName evidence="6">Serine-threonine protein kinase, plant-type</fullName>
    </submittedName>
</protein>
<dbReference type="EnsemblPlants" id="PGSC0003DMT400030999">
    <property type="protein sequence ID" value="PGSC0003DMT400030999"/>
    <property type="gene ID" value="PGSC0003DMG400011878"/>
</dbReference>
<dbReference type="AlphaFoldDB" id="M1AV25"/>
<dbReference type="InterPro" id="IPR008271">
    <property type="entry name" value="Ser/Thr_kinase_AS"/>
</dbReference>
<comment type="catalytic activity">
    <reaction evidence="4">
        <text>L-threonyl-[protein] + ATP = O-phospho-L-threonyl-[protein] + ADP + H(+)</text>
        <dbReference type="Rhea" id="RHEA:46608"/>
        <dbReference type="Rhea" id="RHEA-COMP:11060"/>
        <dbReference type="Rhea" id="RHEA-COMP:11605"/>
        <dbReference type="ChEBI" id="CHEBI:15378"/>
        <dbReference type="ChEBI" id="CHEBI:30013"/>
        <dbReference type="ChEBI" id="CHEBI:30616"/>
        <dbReference type="ChEBI" id="CHEBI:61977"/>
        <dbReference type="ChEBI" id="CHEBI:456216"/>
    </reaction>
</comment>
<dbReference type="OMA" id="VIDTTME"/>
<dbReference type="GO" id="GO:0004672">
    <property type="term" value="F:protein kinase activity"/>
    <property type="evidence" value="ECO:0007669"/>
    <property type="project" value="InterPro"/>
</dbReference>
<proteinExistence type="predicted"/>
<dbReference type="GO" id="GO:0005886">
    <property type="term" value="C:plasma membrane"/>
    <property type="evidence" value="ECO:0000318"/>
    <property type="project" value="GO_Central"/>
</dbReference>
<evidence type="ECO:0000259" key="5">
    <source>
        <dbReference type="PROSITE" id="PS50011"/>
    </source>
</evidence>
<keyword evidence="1" id="KW-0547">Nucleotide-binding</keyword>
<dbReference type="FunCoup" id="M1AV25">
    <property type="interactions" value="167"/>
</dbReference>
<accession>M1AV25</accession>
<evidence type="ECO:0000256" key="3">
    <source>
        <dbReference type="ARBA" id="ARBA00047558"/>
    </source>
</evidence>
<dbReference type="PANTHER" id="PTHR27005">
    <property type="entry name" value="WALL-ASSOCIATED RECEPTOR KINASE-LIKE 21"/>
    <property type="match status" value="1"/>
</dbReference>
<evidence type="ECO:0000256" key="2">
    <source>
        <dbReference type="ARBA" id="ARBA00022840"/>
    </source>
</evidence>
<feature type="domain" description="Protein kinase" evidence="5">
    <location>
        <begin position="54"/>
        <end position="373"/>
    </location>
</feature>
<comment type="catalytic activity">
    <reaction evidence="3">
        <text>L-seryl-[protein] + ATP = O-phospho-L-seryl-[protein] + ADP + H(+)</text>
        <dbReference type="Rhea" id="RHEA:17989"/>
        <dbReference type="Rhea" id="RHEA-COMP:9863"/>
        <dbReference type="Rhea" id="RHEA-COMP:11604"/>
        <dbReference type="ChEBI" id="CHEBI:15378"/>
        <dbReference type="ChEBI" id="CHEBI:29999"/>
        <dbReference type="ChEBI" id="CHEBI:30616"/>
        <dbReference type="ChEBI" id="CHEBI:83421"/>
        <dbReference type="ChEBI" id="CHEBI:456216"/>
    </reaction>
</comment>
<dbReference type="GO" id="GO:0005524">
    <property type="term" value="F:ATP binding"/>
    <property type="evidence" value="ECO:0007669"/>
    <property type="project" value="UniProtKB-KW"/>
</dbReference>
<name>M1AV25_SOLTU</name>
<dbReference type="InterPro" id="IPR011009">
    <property type="entry name" value="Kinase-like_dom_sf"/>
</dbReference>
<sequence length="381" mass="43595">MPFFTRKKLFSSASAERRKKEHDCYLKNGSAVLEELLALCDGNCRIPIRYFTAIEIQNAIRHSKTTIMELADESMVTGSLDNRPVLVRFNTWEIKNMHRDIAITAQMSHLKNVLRLVGCCLEFEQPVMVYQYVEGISLFDLLFKKGNLSRKSSLSWGNRLRIANEIASAIVFLHTEFTTPIIHKDLKPHNVIVDQKSGIAKIVDFSFSISLPPGELEVQEDWMYGTYRYMAPEHVISGIITQKIDVYSFGVLLFQLLTGKAEPDIFMDRVDSTNSKERIDFEDDAKSNTEEGNTVDRVDSKETVYFKFVDGYTKKGNIMDLADPIILEEHGIEIQQQLKDFSDLVKKCTALKGDDRPYMIHVARELCRIEKCFRALALGQN</sequence>
<dbReference type="Proteomes" id="UP000011115">
    <property type="component" value="Unassembled WGS sequence"/>
</dbReference>
<dbReference type="InterPro" id="IPR000719">
    <property type="entry name" value="Prot_kinase_dom"/>
</dbReference>
<evidence type="ECO:0000313" key="6">
    <source>
        <dbReference type="EnsemblPlants" id="PGSC0003DMT400030999"/>
    </source>
</evidence>
<dbReference type="InterPro" id="IPR045274">
    <property type="entry name" value="WAK-like"/>
</dbReference>
<dbReference type="HOGENOM" id="CLU_000288_21_4_1"/>
<evidence type="ECO:0000256" key="4">
    <source>
        <dbReference type="ARBA" id="ARBA00047951"/>
    </source>
</evidence>
<dbReference type="eggNOG" id="KOG1187">
    <property type="taxonomic scope" value="Eukaryota"/>
</dbReference>
<organism evidence="6 7">
    <name type="scientific">Solanum tuberosum</name>
    <name type="common">Potato</name>
    <dbReference type="NCBI Taxonomy" id="4113"/>
    <lineage>
        <taxon>Eukaryota</taxon>
        <taxon>Viridiplantae</taxon>
        <taxon>Streptophyta</taxon>
        <taxon>Embryophyta</taxon>
        <taxon>Tracheophyta</taxon>
        <taxon>Spermatophyta</taxon>
        <taxon>Magnoliopsida</taxon>
        <taxon>eudicotyledons</taxon>
        <taxon>Gunneridae</taxon>
        <taxon>Pentapetalae</taxon>
        <taxon>asterids</taxon>
        <taxon>lamiids</taxon>
        <taxon>Solanales</taxon>
        <taxon>Solanaceae</taxon>
        <taxon>Solanoideae</taxon>
        <taxon>Solaneae</taxon>
        <taxon>Solanum</taxon>
    </lineage>
</organism>
<dbReference type="InParanoid" id="M1AV25"/>
<reference evidence="6" key="2">
    <citation type="submission" date="2015-06" db="UniProtKB">
        <authorList>
            <consortium name="EnsemblPlants"/>
        </authorList>
    </citation>
    <scope>IDENTIFICATION</scope>
    <source>
        <strain evidence="6">DM1-3 516 R44</strain>
    </source>
</reference>
<dbReference type="Pfam" id="PF00069">
    <property type="entry name" value="Pkinase"/>
    <property type="match status" value="1"/>
</dbReference>
<dbReference type="GO" id="GO:0007166">
    <property type="term" value="P:cell surface receptor signaling pathway"/>
    <property type="evidence" value="ECO:0000318"/>
    <property type="project" value="GO_Central"/>
</dbReference>
<gene>
    <name evidence="6" type="primary">LOC107059105</name>
</gene>
<dbReference type="PROSITE" id="PS00108">
    <property type="entry name" value="PROTEIN_KINASE_ST"/>
    <property type="match status" value="1"/>
</dbReference>
<keyword evidence="7" id="KW-1185">Reference proteome</keyword>
<keyword evidence="2" id="KW-0067">ATP-binding</keyword>
<dbReference type="PROSITE" id="PS50011">
    <property type="entry name" value="PROTEIN_KINASE_DOM"/>
    <property type="match status" value="1"/>
</dbReference>
<dbReference type="PaxDb" id="4113-PGSC0003DMT400030999"/>
<evidence type="ECO:0000256" key="1">
    <source>
        <dbReference type="ARBA" id="ARBA00022741"/>
    </source>
</evidence>
<dbReference type="SMART" id="SM00220">
    <property type="entry name" value="S_TKc"/>
    <property type="match status" value="1"/>
</dbReference>
<dbReference type="Gene3D" id="1.10.510.10">
    <property type="entry name" value="Transferase(Phosphotransferase) domain 1"/>
    <property type="match status" value="1"/>
</dbReference>
<dbReference type="SUPFAM" id="SSF56112">
    <property type="entry name" value="Protein kinase-like (PK-like)"/>
    <property type="match status" value="1"/>
</dbReference>
<evidence type="ECO:0000313" key="7">
    <source>
        <dbReference type="Proteomes" id="UP000011115"/>
    </source>
</evidence>
<dbReference type="STRING" id="4113.M1AV25"/>
<dbReference type="Gramene" id="PGSC0003DMT400030999">
    <property type="protein sequence ID" value="PGSC0003DMT400030999"/>
    <property type="gene ID" value="PGSC0003DMG400011878"/>
</dbReference>
<dbReference type="PANTHER" id="PTHR27005:SF311">
    <property type="entry name" value="NON-FUNCTIONAL PSEUDOKINASE ZED1-LIKE"/>
    <property type="match status" value="1"/>
</dbReference>